<dbReference type="Proteomes" id="UP000515121">
    <property type="component" value="Unplaced"/>
</dbReference>
<dbReference type="PANTHER" id="PTHR33064:SF40">
    <property type="entry name" value="REVERSE TRANSCRIPTASE_RETROTRANSPOSON-DERIVED PROTEIN RNASE H-LIKE DOMAIN-CONTAINING PROTEIN"/>
    <property type="match status" value="1"/>
</dbReference>
<gene>
    <name evidence="2" type="primary">LOC111293327</name>
</gene>
<name>A0A6P5YNG6_DURZI</name>
<keyword evidence="1" id="KW-1185">Reference proteome</keyword>
<dbReference type="OrthoDB" id="1002209at2759"/>
<protein>
    <submittedName>
        <fullName evidence="2">Uncharacterized protein LOC111293327</fullName>
    </submittedName>
</protein>
<proteinExistence type="predicted"/>
<dbReference type="Gene3D" id="3.30.70.270">
    <property type="match status" value="1"/>
</dbReference>
<dbReference type="AlphaFoldDB" id="A0A6P5YNG6"/>
<sequence length="104" mass="11860">MPFLGHIIGDGKIQMDGSIVQAILDWELPTKVTKLRSFLRLVNYYKCFIKGHSTITRPLTDMLKKGKVWDWSQKQGGVEVTNKFIRAIVYIGALVGKHFIGFYS</sequence>
<reference evidence="2" key="1">
    <citation type="submission" date="2025-08" db="UniProtKB">
        <authorList>
            <consortium name="RefSeq"/>
        </authorList>
    </citation>
    <scope>IDENTIFICATION</scope>
    <source>
        <tissue evidence="2">Fruit stalk</tissue>
    </source>
</reference>
<dbReference type="SUPFAM" id="SSF56672">
    <property type="entry name" value="DNA/RNA polymerases"/>
    <property type="match status" value="1"/>
</dbReference>
<accession>A0A6P5YNG6</accession>
<dbReference type="InterPro" id="IPR043128">
    <property type="entry name" value="Rev_trsase/Diguanyl_cyclase"/>
</dbReference>
<evidence type="ECO:0000313" key="1">
    <source>
        <dbReference type="Proteomes" id="UP000515121"/>
    </source>
</evidence>
<evidence type="ECO:0000313" key="2">
    <source>
        <dbReference type="RefSeq" id="XP_022741835.1"/>
    </source>
</evidence>
<dbReference type="GeneID" id="111293327"/>
<dbReference type="InterPro" id="IPR043502">
    <property type="entry name" value="DNA/RNA_pol_sf"/>
</dbReference>
<dbReference type="KEGG" id="dzi:111293327"/>
<dbReference type="RefSeq" id="XP_022741835.1">
    <property type="nucleotide sequence ID" value="XM_022886100.1"/>
</dbReference>
<dbReference type="PANTHER" id="PTHR33064">
    <property type="entry name" value="POL PROTEIN"/>
    <property type="match status" value="1"/>
</dbReference>
<organism evidence="1 2">
    <name type="scientific">Durio zibethinus</name>
    <name type="common">Durian</name>
    <dbReference type="NCBI Taxonomy" id="66656"/>
    <lineage>
        <taxon>Eukaryota</taxon>
        <taxon>Viridiplantae</taxon>
        <taxon>Streptophyta</taxon>
        <taxon>Embryophyta</taxon>
        <taxon>Tracheophyta</taxon>
        <taxon>Spermatophyta</taxon>
        <taxon>Magnoliopsida</taxon>
        <taxon>eudicotyledons</taxon>
        <taxon>Gunneridae</taxon>
        <taxon>Pentapetalae</taxon>
        <taxon>rosids</taxon>
        <taxon>malvids</taxon>
        <taxon>Malvales</taxon>
        <taxon>Malvaceae</taxon>
        <taxon>Helicteroideae</taxon>
        <taxon>Durio</taxon>
    </lineage>
</organism>
<dbReference type="InterPro" id="IPR051320">
    <property type="entry name" value="Viral_Replic_Matur_Polypro"/>
</dbReference>